<evidence type="ECO:0008006" key="3">
    <source>
        <dbReference type="Google" id="ProtNLM"/>
    </source>
</evidence>
<organism evidence="1 2">
    <name type="scientific">Hibiscus sabdariffa</name>
    <name type="common">roselle</name>
    <dbReference type="NCBI Taxonomy" id="183260"/>
    <lineage>
        <taxon>Eukaryota</taxon>
        <taxon>Viridiplantae</taxon>
        <taxon>Streptophyta</taxon>
        <taxon>Embryophyta</taxon>
        <taxon>Tracheophyta</taxon>
        <taxon>Spermatophyta</taxon>
        <taxon>Magnoliopsida</taxon>
        <taxon>eudicotyledons</taxon>
        <taxon>Gunneridae</taxon>
        <taxon>Pentapetalae</taxon>
        <taxon>rosids</taxon>
        <taxon>malvids</taxon>
        <taxon>Malvales</taxon>
        <taxon>Malvaceae</taxon>
        <taxon>Malvoideae</taxon>
        <taxon>Hibiscus</taxon>
    </lineage>
</organism>
<name>A0ABR2CPP3_9ROSI</name>
<dbReference type="Proteomes" id="UP001472677">
    <property type="component" value="Unassembled WGS sequence"/>
</dbReference>
<sequence length="119" mass="13200">MLNIGSGFGWKEEGKCLTAPKDVFDDWIKSHPTAAGLRNKSFPFFDDLVQIFRKERATGAIAETTADAIKDLDAEDNVFLDAFDAEIGRVKDSESRNEVGASTFQTSDDAVITMKKRCF</sequence>
<evidence type="ECO:0000313" key="2">
    <source>
        <dbReference type="Proteomes" id="UP001472677"/>
    </source>
</evidence>
<protein>
    <recommendedName>
        <fullName evidence="3">Retrotransposon protein</fullName>
    </recommendedName>
</protein>
<keyword evidence="2" id="KW-1185">Reference proteome</keyword>
<reference evidence="1 2" key="1">
    <citation type="journal article" date="2024" name="G3 (Bethesda)">
        <title>Genome assembly of Hibiscus sabdariffa L. provides insights into metabolisms of medicinal natural products.</title>
        <authorList>
            <person name="Kim T."/>
        </authorList>
    </citation>
    <scope>NUCLEOTIDE SEQUENCE [LARGE SCALE GENOMIC DNA]</scope>
    <source>
        <strain evidence="1">TK-2024</strain>
        <tissue evidence="1">Old leaves</tissue>
    </source>
</reference>
<gene>
    <name evidence="1" type="ORF">V6N12_005386</name>
</gene>
<comment type="caution">
    <text evidence="1">The sequence shown here is derived from an EMBL/GenBank/DDBJ whole genome shotgun (WGS) entry which is preliminary data.</text>
</comment>
<evidence type="ECO:0000313" key="1">
    <source>
        <dbReference type="EMBL" id="KAK8521484.1"/>
    </source>
</evidence>
<dbReference type="EMBL" id="JBBPBM010000048">
    <property type="protein sequence ID" value="KAK8521484.1"/>
    <property type="molecule type" value="Genomic_DNA"/>
</dbReference>
<accession>A0ABR2CPP3</accession>
<dbReference type="PANTHER" id="PTHR46250:SF18">
    <property type="entry name" value="MYB_SANT-LIKE DOMAIN-CONTAINING PROTEIN"/>
    <property type="match status" value="1"/>
</dbReference>
<dbReference type="PANTHER" id="PTHR46250">
    <property type="entry name" value="MYB/SANT-LIKE DNA-BINDING DOMAIN PROTEIN-RELATED"/>
    <property type="match status" value="1"/>
</dbReference>
<proteinExistence type="predicted"/>